<evidence type="ECO:0000313" key="1">
    <source>
        <dbReference type="EMBL" id="KAI3666040.1"/>
    </source>
</evidence>
<reference evidence="2" key="1">
    <citation type="journal article" date="2022" name="Mol. Ecol. Resour.">
        <title>The genomes of chicory, endive, great burdock and yacon provide insights into Asteraceae palaeo-polyploidization history and plant inulin production.</title>
        <authorList>
            <person name="Fan W."/>
            <person name="Wang S."/>
            <person name="Wang H."/>
            <person name="Wang A."/>
            <person name="Jiang F."/>
            <person name="Liu H."/>
            <person name="Zhao H."/>
            <person name="Xu D."/>
            <person name="Zhang Y."/>
        </authorList>
    </citation>
    <scope>NUCLEOTIDE SEQUENCE [LARGE SCALE GENOMIC DNA]</scope>
    <source>
        <strain evidence="2">cv. Niubang</strain>
    </source>
</reference>
<dbReference type="EMBL" id="CM042064">
    <property type="protein sequence ID" value="KAI3666040.1"/>
    <property type="molecule type" value="Genomic_DNA"/>
</dbReference>
<comment type="caution">
    <text evidence="1">The sequence shown here is derived from an EMBL/GenBank/DDBJ whole genome shotgun (WGS) entry which is preliminary data.</text>
</comment>
<keyword evidence="2" id="KW-1185">Reference proteome</keyword>
<name>A0ACB8XKG4_ARCLA</name>
<accession>A0ACB8XKG4</accession>
<reference evidence="1 2" key="2">
    <citation type="journal article" date="2022" name="Mol. Ecol. Resour.">
        <title>The genomes of chicory, endive, great burdock and yacon provide insights into Asteraceae paleo-polyploidization history and plant inulin production.</title>
        <authorList>
            <person name="Fan W."/>
            <person name="Wang S."/>
            <person name="Wang H."/>
            <person name="Wang A."/>
            <person name="Jiang F."/>
            <person name="Liu H."/>
            <person name="Zhao H."/>
            <person name="Xu D."/>
            <person name="Zhang Y."/>
        </authorList>
    </citation>
    <scope>NUCLEOTIDE SEQUENCE [LARGE SCALE GENOMIC DNA]</scope>
    <source>
        <strain evidence="2">cv. Niubang</strain>
    </source>
</reference>
<sequence length="198" mass="22969">MDKKSEFTSFSSTRELSKVDSPISDAPSREEALIFESGEQRKQNPILFMANACSHQLVKQHDEDPRSLPELQECRSNCLQNRYNCVFHYILLISTNLLWKFRQKLASEYRGVWTADELTQMIQRHLEERKVEQSDITGLSQLEKEIDGVLQQVRTRKTQLMLGAVKVLQEEQKQLRKEKQSIVGEIMAAKLNQSNVDD</sequence>
<organism evidence="1 2">
    <name type="scientific">Arctium lappa</name>
    <name type="common">Greater burdock</name>
    <name type="synonym">Lappa major</name>
    <dbReference type="NCBI Taxonomy" id="4217"/>
    <lineage>
        <taxon>Eukaryota</taxon>
        <taxon>Viridiplantae</taxon>
        <taxon>Streptophyta</taxon>
        <taxon>Embryophyta</taxon>
        <taxon>Tracheophyta</taxon>
        <taxon>Spermatophyta</taxon>
        <taxon>Magnoliopsida</taxon>
        <taxon>eudicotyledons</taxon>
        <taxon>Gunneridae</taxon>
        <taxon>Pentapetalae</taxon>
        <taxon>asterids</taxon>
        <taxon>campanulids</taxon>
        <taxon>Asterales</taxon>
        <taxon>Asteraceae</taxon>
        <taxon>Carduoideae</taxon>
        <taxon>Cardueae</taxon>
        <taxon>Arctiinae</taxon>
        <taxon>Arctium</taxon>
    </lineage>
</organism>
<evidence type="ECO:0000313" key="2">
    <source>
        <dbReference type="Proteomes" id="UP001055879"/>
    </source>
</evidence>
<proteinExistence type="predicted"/>
<protein>
    <submittedName>
        <fullName evidence="1">Uncharacterized protein</fullName>
    </submittedName>
</protein>
<dbReference type="Proteomes" id="UP001055879">
    <property type="component" value="Linkage Group LG18"/>
</dbReference>
<gene>
    <name evidence="1" type="ORF">L6452_44678</name>
</gene>